<feature type="compositionally biased region" description="Polar residues" evidence="1">
    <location>
        <begin position="457"/>
        <end position="467"/>
    </location>
</feature>
<comment type="caution">
    <text evidence="3">The sequence shown here is derived from an EMBL/GenBank/DDBJ whole genome shotgun (WGS) entry which is preliminary data.</text>
</comment>
<dbReference type="AlphaFoldDB" id="A0A9P8VR06"/>
<protein>
    <submittedName>
        <fullName evidence="3">Uncharacterized protein</fullName>
    </submittedName>
</protein>
<evidence type="ECO:0000313" key="4">
    <source>
        <dbReference type="Proteomes" id="UP000777438"/>
    </source>
</evidence>
<sequence length="533" mass="61222">MAPTPAPRIPVLLKEEKLLCLVSLCILLVAINEACKAKNHVTYSSGHTDHESRLTDYQNFLCKLAQICDIQKGGGTVTALVALRGSQGPNYLFTSNNRKEMELEEAKKFLFDLLDTVGRPADNLNEKPLRKQVLWRILEFNFPRLSLYLKNLTSALVDCIEDCRRQGELQNLDTIKKLQDLKAKAEFPCDMSSSKNAKSKFLRDCDTLIKAIQSNKSDPINQTIENRANGPDVAHSVSWCELRHNLGRLLSYRRASDIIVDAPKKWPSLFQNFKVDYIPSARLGRICTLKKLASPTEVIRSAFPDLDLSEYQSHINNLQHYRLDDLIHEQLAPPSIFRPRIHCEVHLHDNLVQQGKTEAVDFWDDSKFIATSKPTCRLCHYYFQDPNNSDFQLQAPHMNLYTKWQLPNVYEDQGVEAANRREEVMENMIELLQESTLQILKDEFPMWRKNDSRTDSRTTLSAAQRYSETSHSDTLDWSPGLRMEMPTVGRQMLDEFMVPHLPTGGENDWVIIEEPSERNEMDEEEAVRMGVAR</sequence>
<evidence type="ECO:0000313" key="3">
    <source>
        <dbReference type="EMBL" id="KAH6873467.1"/>
    </source>
</evidence>
<dbReference type="OrthoDB" id="3251507at2759"/>
<evidence type="ECO:0000256" key="1">
    <source>
        <dbReference type="SAM" id="MobiDB-lite"/>
    </source>
</evidence>
<dbReference type="Pfam" id="PF14441">
    <property type="entry name" value="OTT_1508_deam"/>
    <property type="match status" value="1"/>
</dbReference>
<proteinExistence type="predicted"/>
<feature type="chain" id="PRO_5040181873" evidence="2">
    <location>
        <begin position="38"/>
        <end position="533"/>
    </location>
</feature>
<gene>
    <name evidence="3" type="ORF">B0T10DRAFT_522563</name>
</gene>
<dbReference type="PANTHER" id="PTHR42037">
    <property type="match status" value="1"/>
</dbReference>
<dbReference type="InterPro" id="IPR027796">
    <property type="entry name" value="OTT_1508_deam-like"/>
</dbReference>
<feature type="signal peptide" evidence="2">
    <location>
        <begin position="1"/>
        <end position="37"/>
    </location>
</feature>
<accession>A0A9P8VR06</accession>
<feature type="region of interest" description="Disordered" evidence="1">
    <location>
        <begin position="450"/>
        <end position="478"/>
    </location>
</feature>
<keyword evidence="4" id="KW-1185">Reference proteome</keyword>
<dbReference type="Proteomes" id="UP000777438">
    <property type="component" value="Unassembled WGS sequence"/>
</dbReference>
<evidence type="ECO:0000256" key="2">
    <source>
        <dbReference type="SAM" id="SignalP"/>
    </source>
</evidence>
<keyword evidence="2" id="KW-0732">Signal</keyword>
<reference evidence="3 4" key="1">
    <citation type="journal article" date="2021" name="Nat. Commun.">
        <title>Genetic determinants of endophytism in the Arabidopsis root mycobiome.</title>
        <authorList>
            <person name="Mesny F."/>
            <person name="Miyauchi S."/>
            <person name="Thiergart T."/>
            <person name="Pickel B."/>
            <person name="Atanasova L."/>
            <person name="Karlsson M."/>
            <person name="Huettel B."/>
            <person name="Barry K.W."/>
            <person name="Haridas S."/>
            <person name="Chen C."/>
            <person name="Bauer D."/>
            <person name="Andreopoulos W."/>
            <person name="Pangilinan J."/>
            <person name="LaButti K."/>
            <person name="Riley R."/>
            <person name="Lipzen A."/>
            <person name="Clum A."/>
            <person name="Drula E."/>
            <person name="Henrissat B."/>
            <person name="Kohler A."/>
            <person name="Grigoriev I.V."/>
            <person name="Martin F.M."/>
            <person name="Hacquard S."/>
        </authorList>
    </citation>
    <scope>NUCLEOTIDE SEQUENCE [LARGE SCALE GENOMIC DNA]</scope>
    <source>
        <strain evidence="3 4">MPI-CAGE-CH-0241</strain>
    </source>
</reference>
<organism evidence="3 4">
    <name type="scientific">Thelonectria olida</name>
    <dbReference type="NCBI Taxonomy" id="1576542"/>
    <lineage>
        <taxon>Eukaryota</taxon>
        <taxon>Fungi</taxon>
        <taxon>Dikarya</taxon>
        <taxon>Ascomycota</taxon>
        <taxon>Pezizomycotina</taxon>
        <taxon>Sordariomycetes</taxon>
        <taxon>Hypocreomycetidae</taxon>
        <taxon>Hypocreales</taxon>
        <taxon>Nectriaceae</taxon>
        <taxon>Thelonectria</taxon>
    </lineage>
</organism>
<name>A0A9P8VR06_9HYPO</name>
<dbReference type="EMBL" id="JAGPYM010000046">
    <property type="protein sequence ID" value="KAH6873467.1"/>
    <property type="molecule type" value="Genomic_DNA"/>
</dbReference>
<dbReference type="PANTHER" id="PTHR42037:SF1">
    <property type="match status" value="1"/>
</dbReference>